<keyword evidence="10 11" id="KW-0456">Lyase</keyword>
<dbReference type="Proteomes" id="UP000186015">
    <property type="component" value="Unassembled WGS sequence"/>
</dbReference>
<dbReference type="PANTHER" id="PTHR21085:SF0">
    <property type="entry name" value="CHORISMATE SYNTHASE"/>
    <property type="match status" value="1"/>
</dbReference>
<comment type="function">
    <text evidence="11">Catalyzes the anti-1,4-elimination of the C-3 phosphate and the C-6 proR hydrogen from 5-enolpyruvylshikimate-3-phosphate (EPSP) to yield chorismate, which is the branch point compound that serves as the starting substrate for the three terminal pathways of aromatic amino acid biosynthesis. This reaction introduces a second double bond into the aromatic ring system.</text>
</comment>
<dbReference type="GO" id="GO:0009073">
    <property type="term" value="P:aromatic amino acid family biosynthetic process"/>
    <property type="evidence" value="ECO:0007669"/>
    <property type="project" value="UniProtKB-KW"/>
</dbReference>
<comment type="similarity">
    <text evidence="2 11">Belongs to the chorismate synthase family.</text>
</comment>
<evidence type="ECO:0000313" key="15">
    <source>
        <dbReference type="Proteomes" id="UP000186015"/>
    </source>
</evidence>
<evidence type="ECO:0000256" key="4">
    <source>
        <dbReference type="ARBA" id="ARBA00022605"/>
    </source>
</evidence>
<protein>
    <recommendedName>
        <fullName evidence="3 11">Chorismate synthase</fullName>
        <shortName evidence="11">CS</shortName>
        <ecNumber evidence="3 11">4.2.3.5</ecNumber>
    </recommendedName>
    <alternativeName>
        <fullName evidence="11">5-enolpyruvylshikimate-3-phosphate phospholyase</fullName>
    </alternativeName>
</protein>
<evidence type="ECO:0000313" key="12">
    <source>
        <dbReference type="EMBL" id="SEL17845.1"/>
    </source>
</evidence>
<comment type="caution">
    <text evidence="11">Lacks conserved residue(s) required for the propagation of feature annotation.</text>
</comment>
<dbReference type="GO" id="GO:0004107">
    <property type="term" value="F:chorismate synthase activity"/>
    <property type="evidence" value="ECO:0007669"/>
    <property type="project" value="UniProtKB-UniRule"/>
</dbReference>
<dbReference type="InterPro" id="IPR035904">
    <property type="entry name" value="Chorismate_synth_AroC_sf"/>
</dbReference>
<evidence type="ECO:0000313" key="13">
    <source>
        <dbReference type="EMBL" id="SFC37339.1"/>
    </source>
</evidence>
<evidence type="ECO:0000256" key="9">
    <source>
        <dbReference type="ARBA" id="ARBA00023141"/>
    </source>
</evidence>
<evidence type="ECO:0000256" key="1">
    <source>
        <dbReference type="ARBA" id="ARBA00005044"/>
    </source>
</evidence>
<accession>A0A1H7N4H1</accession>
<name>A0A1H7N4H1_RUMAL</name>
<organism evidence="12 15">
    <name type="scientific">Ruminococcus albus</name>
    <dbReference type="NCBI Taxonomy" id="1264"/>
    <lineage>
        <taxon>Bacteria</taxon>
        <taxon>Bacillati</taxon>
        <taxon>Bacillota</taxon>
        <taxon>Clostridia</taxon>
        <taxon>Eubacteriales</taxon>
        <taxon>Oscillospiraceae</taxon>
        <taxon>Ruminococcus</taxon>
    </lineage>
</organism>
<comment type="cofactor">
    <cofactor evidence="11">
        <name>FMNH2</name>
        <dbReference type="ChEBI" id="CHEBI:57618"/>
    </cofactor>
    <text evidence="11">Reduced FMN (FMNH(2)).</text>
</comment>
<gene>
    <name evidence="11" type="primary">aroC</name>
    <name evidence="13" type="ORF">SAMN02910406_01630</name>
    <name evidence="12" type="ORF">SAMN05216469_11389</name>
</gene>
<feature type="binding site" evidence="11">
    <location>
        <begin position="125"/>
        <end position="127"/>
    </location>
    <ligand>
        <name>FMN</name>
        <dbReference type="ChEBI" id="CHEBI:58210"/>
    </ligand>
</feature>
<dbReference type="HAMAP" id="MF_00300">
    <property type="entry name" value="Chorismate_synth"/>
    <property type="match status" value="1"/>
</dbReference>
<feature type="binding site" evidence="11">
    <location>
        <begin position="305"/>
        <end position="309"/>
    </location>
    <ligand>
        <name>FMN</name>
        <dbReference type="ChEBI" id="CHEBI:58210"/>
    </ligand>
</feature>
<dbReference type="Proteomes" id="UP000182192">
    <property type="component" value="Unassembled WGS sequence"/>
</dbReference>
<feature type="binding site" evidence="11">
    <location>
        <position position="290"/>
    </location>
    <ligand>
        <name>FMN</name>
        <dbReference type="ChEBI" id="CHEBI:58210"/>
    </ligand>
</feature>
<dbReference type="EC" id="4.2.3.5" evidence="3 11"/>
<evidence type="ECO:0000256" key="2">
    <source>
        <dbReference type="ARBA" id="ARBA00008014"/>
    </source>
</evidence>
<dbReference type="GO" id="GO:0010181">
    <property type="term" value="F:FMN binding"/>
    <property type="evidence" value="ECO:0007669"/>
    <property type="project" value="TreeGrafter"/>
</dbReference>
<dbReference type="EMBL" id="FOAT01000013">
    <property type="protein sequence ID" value="SEL17845.1"/>
    <property type="molecule type" value="Genomic_DNA"/>
</dbReference>
<dbReference type="NCBIfam" id="NF003793">
    <property type="entry name" value="PRK05382.1"/>
    <property type="match status" value="1"/>
</dbReference>
<feature type="binding site" evidence="11">
    <location>
        <position position="47"/>
    </location>
    <ligand>
        <name>NADP(+)</name>
        <dbReference type="ChEBI" id="CHEBI:58349"/>
    </ligand>
</feature>
<dbReference type="EMBL" id="FOKQ01000011">
    <property type="protein sequence ID" value="SFC37339.1"/>
    <property type="molecule type" value="Genomic_DNA"/>
</dbReference>
<evidence type="ECO:0000256" key="3">
    <source>
        <dbReference type="ARBA" id="ARBA00013036"/>
    </source>
</evidence>
<proteinExistence type="inferred from homology"/>
<dbReference type="UniPathway" id="UPA00053">
    <property type="reaction ID" value="UER00090"/>
</dbReference>
<comment type="subunit">
    <text evidence="11">Homotetramer.</text>
</comment>
<evidence type="ECO:0000313" key="14">
    <source>
        <dbReference type="Proteomes" id="UP000182192"/>
    </source>
</evidence>
<keyword evidence="8 11" id="KW-0521">NADP</keyword>
<dbReference type="SUPFAM" id="SSF103263">
    <property type="entry name" value="Chorismate synthase, AroC"/>
    <property type="match status" value="1"/>
</dbReference>
<dbReference type="eggNOG" id="COG0082">
    <property type="taxonomic scope" value="Bacteria"/>
</dbReference>
<dbReference type="Pfam" id="PF01264">
    <property type="entry name" value="Chorismate_synt"/>
    <property type="match status" value="1"/>
</dbReference>
<keyword evidence="7 11" id="KW-0274">FAD</keyword>
<feature type="binding site" evidence="11">
    <location>
        <position position="332"/>
    </location>
    <ligand>
        <name>FMN</name>
        <dbReference type="ChEBI" id="CHEBI:58210"/>
    </ligand>
</feature>
<keyword evidence="4 11" id="KW-0028">Amino-acid biosynthesis</keyword>
<dbReference type="PANTHER" id="PTHR21085">
    <property type="entry name" value="CHORISMATE SYNTHASE"/>
    <property type="match status" value="1"/>
</dbReference>
<keyword evidence="6 11" id="KW-0288">FMN</keyword>
<sequence length="363" mass="39185">MSSTWKNNISFTVFGESHGPAIGVCMDNVPPGESIDVDKIYKFMARRAPKKDGTTTMRNEKDIPQIISGFHNGKTTGTPLVAMIANSDQHSQDYNNLSKLARPGHADYTGALRYRGFNDIRGGGHFSGRLTAPLCFAGAVAQQILEKRGIYIGAHISEIHGITDKSFDPINTSRQDIIDLKEKDFPVIIDVQGNEMKKEILNARENQDSVGGIIECIAINVPAGIGSPIFDGLENSIAQLIFGIPAIKGLEFGAGFDVAKMTGSENNDEFYVNERGIVVTKTNNHGGILGGISSGMPITLKVAVKPTPSISQPQETIDYSAMKNETLVVKGRHDPCIVARAVPCVEAAVSLAVLSHMLEYPNF</sequence>
<keyword evidence="5 11" id="KW-0285">Flavoprotein</keyword>
<evidence type="ECO:0000256" key="11">
    <source>
        <dbReference type="HAMAP-Rule" id="MF_00300"/>
    </source>
</evidence>
<comment type="catalytic activity">
    <reaction evidence="11">
        <text>5-O-(1-carboxyvinyl)-3-phosphoshikimate = chorismate + phosphate</text>
        <dbReference type="Rhea" id="RHEA:21020"/>
        <dbReference type="ChEBI" id="CHEBI:29748"/>
        <dbReference type="ChEBI" id="CHEBI:43474"/>
        <dbReference type="ChEBI" id="CHEBI:57701"/>
        <dbReference type="EC" id="4.2.3.5"/>
    </reaction>
</comment>
<dbReference type="GO" id="GO:0005829">
    <property type="term" value="C:cytosol"/>
    <property type="evidence" value="ECO:0007669"/>
    <property type="project" value="TreeGrafter"/>
</dbReference>
<dbReference type="GO" id="GO:0008652">
    <property type="term" value="P:amino acid biosynthetic process"/>
    <property type="evidence" value="ECO:0007669"/>
    <property type="project" value="UniProtKB-KW"/>
</dbReference>
<dbReference type="Gene3D" id="3.60.150.10">
    <property type="entry name" value="Chorismate synthase AroC"/>
    <property type="match status" value="1"/>
</dbReference>
<evidence type="ECO:0000256" key="10">
    <source>
        <dbReference type="ARBA" id="ARBA00023239"/>
    </source>
</evidence>
<dbReference type="RefSeq" id="WP_074834676.1">
    <property type="nucleotide sequence ID" value="NZ_FOAT01000013.1"/>
</dbReference>
<dbReference type="NCBIfam" id="TIGR00033">
    <property type="entry name" value="aroC"/>
    <property type="match status" value="1"/>
</dbReference>
<evidence type="ECO:0000256" key="8">
    <source>
        <dbReference type="ARBA" id="ARBA00022857"/>
    </source>
</evidence>
<reference evidence="14 15" key="1">
    <citation type="submission" date="2016-10" db="EMBL/GenBank/DDBJ databases">
        <authorList>
            <person name="de Groot N.N."/>
        </authorList>
    </citation>
    <scope>NUCLEOTIDE SEQUENCE [LARGE SCALE GENOMIC DNA]</scope>
    <source>
        <strain evidence="13 14">AR67</strain>
        <strain evidence="12 15">KH2T6</strain>
    </source>
</reference>
<dbReference type="OrthoDB" id="9771806at2"/>
<dbReference type="AlphaFoldDB" id="A0A1H7N4H1"/>
<dbReference type="PIRSF" id="PIRSF001456">
    <property type="entry name" value="Chorismate_synth"/>
    <property type="match status" value="1"/>
</dbReference>
<dbReference type="GO" id="GO:0009423">
    <property type="term" value="P:chorismate biosynthetic process"/>
    <property type="evidence" value="ECO:0007669"/>
    <property type="project" value="UniProtKB-UniRule"/>
</dbReference>
<evidence type="ECO:0000256" key="7">
    <source>
        <dbReference type="ARBA" id="ARBA00022827"/>
    </source>
</evidence>
<dbReference type="InterPro" id="IPR000453">
    <property type="entry name" value="Chorismate_synth"/>
</dbReference>
<keyword evidence="9 11" id="KW-0057">Aromatic amino acid biosynthesis</keyword>
<evidence type="ECO:0000256" key="5">
    <source>
        <dbReference type="ARBA" id="ARBA00022630"/>
    </source>
</evidence>
<dbReference type="CDD" id="cd07304">
    <property type="entry name" value="Chorismate_synthase"/>
    <property type="match status" value="1"/>
</dbReference>
<evidence type="ECO:0000256" key="6">
    <source>
        <dbReference type="ARBA" id="ARBA00022643"/>
    </source>
</evidence>
<comment type="pathway">
    <text evidence="1 11">Metabolic intermediate biosynthesis; chorismate biosynthesis; chorismate from D-erythrose 4-phosphate and phosphoenolpyruvate: step 7/7.</text>
</comment>